<evidence type="ECO:0000256" key="1">
    <source>
        <dbReference type="SAM" id="Phobius"/>
    </source>
</evidence>
<name>N1UY90_9MICC</name>
<dbReference type="Proteomes" id="UP000010729">
    <property type="component" value="Unassembled WGS sequence"/>
</dbReference>
<gene>
    <name evidence="2" type="ORF">D477_011736</name>
</gene>
<evidence type="ECO:0000313" key="2">
    <source>
        <dbReference type="EMBL" id="EMY34035.1"/>
    </source>
</evidence>
<sequence>MTVFFGTAVASTAVGVGGLAAADAPGLVRAGGAALYLSGFLLTMAYNVPLNNKLAALPAAEAAARWPQWERQWTRSNTTRALASVVGAALMVTAR</sequence>
<keyword evidence="1" id="KW-0472">Membrane</keyword>
<dbReference type="EMBL" id="ANPE02000137">
    <property type="protein sequence ID" value="EMY34035.1"/>
    <property type="molecule type" value="Genomic_DNA"/>
</dbReference>
<proteinExistence type="predicted"/>
<keyword evidence="3" id="KW-1185">Reference proteome</keyword>
<feature type="transmembrane region" description="Helical" evidence="1">
    <location>
        <begin position="31"/>
        <end position="48"/>
    </location>
</feature>
<reference evidence="2 3" key="1">
    <citation type="journal article" date="2013" name="Genome Announc.">
        <title>Draft Genome Sequence of Arthrobacter crystallopoietes Strain BAB-32, Revealing Genes for Bioremediation.</title>
        <authorList>
            <person name="Joshi M.N."/>
            <person name="Pandit A.S."/>
            <person name="Sharma A."/>
            <person name="Pandya R.V."/>
            <person name="Desai S.M."/>
            <person name="Saxena A.K."/>
            <person name="Bagatharia S.B."/>
        </authorList>
    </citation>
    <scope>NUCLEOTIDE SEQUENCE [LARGE SCALE GENOMIC DNA]</scope>
    <source>
        <strain evidence="2 3">BAB-32</strain>
    </source>
</reference>
<evidence type="ECO:0008006" key="4">
    <source>
        <dbReference type="Google" id="ProtNLM"/>
    </source>
</evidence>
<keyword evidence="1" id="KW-0812">Transmembrane</keyword>
<comment type="caution">
    <text evidence="2">The sequence shown here is derived from an EMBL/GenBank/DDBJ whole genome shotgun (WGS) entry which is preliminary data.</text>
</comment>
<organism evidence="2 3">
    <name type="scientific">Arthrobacter crystallopoietes BAB-32</name>
    <dbReference type="NCBI Taxonomy" id="1246476"/>
    <lineage>
        <taxon>Bacteria</taxon>
        <taxon>Bacillati</taxon>
        <taxon>Actinomycetota</taxon>
        <taxon>Actinomycetes</taxon>
        <taxon>Micrococcales</taxon>
        <taxon>Micrococcaceae</taxon>
        <taxon>Crystallibacter</taxon>
    </lineage>
</organism>
<protein>
    <recommendedName>
        <fullName evidence="4">Integral membrane protein</fullName>
    </recommendedName>
</protein>
<dbReference type="AlphaFoldDB" id="N1UY90"/>
<dbReference type="Pfam" id="PF08592">
    <property type="entry name" value="Anthrone_oxy"/>
    <property type="match status" value="1"/>
</dbReference>
<dbReference type="InterPro" id="IPR013901">
    <property type="entry name" value="Anthrone_oxy"/>
</dbReference>
<evidence type="ECO:0000313" key="3">
    <source>
        <dbReference type="Proteomes" id="UP000010729"/>
    </source>
</evidence>
<dbReference type="RefSeq" id="WP_005269222.1">
    <property type="nucleotide sequence ID" value="NZ_ANPE02000137.1"/>
</dbReference>
<keyword evidence="1" id="KW-1133">Transmembrane helix</keyword>
<accession>N1UY90</accession>